<comment type="caution">
    <text evidence="1">The sequence shown here is derived from an EMBL/GenBank/DDBJ whole genome shotgun (WGS) entry which is preliminary data.</text>
</comment>
<gene>
    <name evidence="1" type="ORF">CN491_13690</name>
</gene>
<name>A0A2A8LPP6_BACCE</name>
<organism evidence="1 2">
    <name type="scientific">Bacillus cereus</name>
    <dbReference type="NCBI Taxonomy" id="1396"/>
    <lineage>
        <taxon>Bacteria</taxon>
        <taxon>Bacillati</taxon>
        <taxon>Bacillota</taxon>
        <taxon>Bacilli</taxon>
        <taxon>Bacillales</taxon>
        <taxon>Bacillaceae</taxon>
        <taxon>Bacillus</taxon>
        <taxon>Bacillus cereus group</taxon>
    </lineage>
</organism>
<dbReference type="Pfam" id="PF12438">
    <property type="entry name" value="DUF3679"/>
    <property type="match status" value="1"/>
</dbReference>
<dbReference type="AlphaFoldDB" id="A0A2A8LPP6"/>
<dbReference type="EMBL" id="NTZF01000009">
    <property type="protein sequence ID" value="PES95910.1"/>
    <property type="molecule type" value="Genomic_DNA"/>
</dbReference>
<protein>
    <submittedName>
        <fullName evidence="1">Transcriptional regulator</fullName>
    </submittedName>
</protein>
<evidence type="ECO:0000313" key="1">
    <source>
        <dbReference type="EMBL" id="PES95910.1"/>
    </source>
</evidence>
<proteinExistence type="predicted"/>
<accession>A0A2A8LPP6</accession>
<dbReference type="InterPro" id="IPR020534">
    <property type="entry name" value="Uncharacterised_YqxA"/>
</dbReference>
<evidence type="ECO:0000313" key="2">
    <source>
        <dbReference type="Proteomes" id="UP000220900"/>
    </source>
</evidence>
<reference evidence="1 2" key="1">
    <citation type="submission" date="2017-09" db="EMBL/GenBank/DDBJ databases">
        <title>Large-scale bioinformatics analysis of Bacillus genomes uncovers conserved roles of natural products in bacterial physiology.</title>
        <authorList>
            <consortium name="Agbiome Team Llc"/>
            <person name="Bleich R.M."/>
            <person name="Grubbs K.J."/>
            <person name="Santa Maria K.C."/>
            <person name="Allen S.E."/>
            <person name="Farag S."/>
            <person name="Shank E.A."/>
            <person name="Bowers A."/>
        </authorList>
    </citation>
    <scope>NUCLEOTIDE SEQUENCE [LARGE SCALE GENOMIC DNA]</scope>
    <source>
        <strain evidence="1 2">AFS002368</strain>
    </source>
</reference>
<dbReference type="Proteomes" id="UP000220900">
    <property type="component" value="Unassembled WGS sequence"/>
</dbReference>
<sequence length="121" mass="13007">MMERGDNGLSRFALLCICSAALCLLMMIAGVALANHGLKSMKGYQQLSYEQIAHMTGTEGAGAESEILGNSFSTIEKQKQLESLRSFNVVEGMGMAIASVAYEMTKFGTDIVVGKVKEIFS</sequence>